<comment type="caution">
    <text evidence="5">The sequence shown here is derived from an EMBL/GenBank/DDBJ whole genome shotgun (WGS) entry which is preliminary data.</text>
</comment>
<sequence length="255" mass="29275">MESFLQNAETSIAQGNIDEAENQINRASLLLNDYKDNNAVVIRYKIIYARFLDKRGKFVEAAQRYYELSHRSLLSADERKQMLRDALTCTLLAPPSTQKNRPLGALYKDERCENMAGYSVLKEMYLERLIKSDQLAEFERTLHDHQQKIGEDGYSLLQRSIIEHNMLAISKLYDNITFDGLAELLGINAVNAEKIATRLISSDRLKGSIDQLECVVYFEVTDPLDEWDKRIVSICELVNLIGEKISTKYPDCLVR</sequence>
<feature type="domain" description="PCI" evidence="4">
    <location>
        <begin position="50"/>
        <end position="223"/>
    </location>
</feature>
<dbReference type="SMART" id="SM00088">
    <property type="entry name" value="PINT"/>
    <property type="match status" value="1"/>
</dbReference>
<accession>A0AAD4N7Z5</accession>
<evidence type="ECO:0000256" key="2">
    <source>
        <dbReference type="ARBA" id="ARBA00014881"/>
    </source>
</evidence>
<reference evidence="5" key="1">
    <citation type="submission" date="2022-01" db="EMBL/GenBank/DDBJ databases">
        <title>Genome Sequence Resource for Two Populations of Ditylenchus destructor, the Migratory Endoparasitic Phytonematode.</title>
        <authorList>
            <person name="Zhang H."/>
            <person name="Lin R."/>
            <person name="Xie B."/>
        </authorList>
    </citation>
    <scope>NUCLEOTIDE SEQUENCE</scope>
    <source>
        <strain evidence="5">BazhouSP</strain>
    </source>
</reference>
<evidence type="ECO:0000313" key="6">
    <source>
        <dbReference type="Proteomes" id="UP001201812"/>
    </source>
</evidence>
<dbReference type="EMBL" id="JAKKPZ010000011">
    <property type="protein sequence ID" value="KAI1715617.1"/>
    <property type="molecule type" value="Genomic_DNA"/>
</dbReference>
<dbReference type="PANTHER" id="PTHR10855">
    <property type="entry name" value="26S PROTEASOME NON-ATPASE REGULATORY SUBUNIT 12/COP9 SIGNALOSOME COMPLEX SUBUNIT 4"/>
    <property type="match status" value="1"/>
</dbReference>
<protein>
    <recommendedName>
        <fullName evidence="2">COP9 signalosome complex subunit 4</fullName>
    </recommendedName>
</protein>
<comment type="similarity">
    <text evidence="1">Belongs to the CSN4 family.</text>
</comment>
<dbReference type="Gene3D" id="1.10.10.10">
    <property type="entry name" value="Winged helix-like DNA-binding domain superfamily/Winged helix DNA-binding domain"/>
    <property type="match status" value="1"/>
</dbReference>
<evidence type="ECO:0000313" key="5">
    <source>
        <dbReference type="EMBL" id="KAI1715617.1"/>
    </source>
</evidence>
<evidence type="ECO:0000256" key="1">
    <source>
        <dbReference type="ARBA" id="ARBA00010417"/>
    </source>
</evidence>
<organism evidence="5 6">
    <name type="scientific">Ditylenchus destructor</name>
    <dbReference type="NCBI Taxonomy" id="166010"/>
    <lineage>
        <taxon>Eukaryota</taxon>
        <taxon>Metazoa</taxon>
        <taxon>Ecdysozoa</taxon>
        <taxon>Nematoda</taxon>
        <taxon>Chromadorea</taxon>
        <taxon>Rhabditida</taxon>
        <taxon>Tylenchina</taxon>
        <taxon>Tylenchomorpha</taxon>
        <taxon>Sphaerularioidea</taxon>
        <taxon>Anguinidae</taxon>
        <taxon>Anguininae</taxon>
        <taxon>Ditylenchus</taxon>
    </lineage>
</organism>
<dbReference type="Pfam" id="PF01399">
    <property type="entry name" value="PCI"/>
    <property type="match status" value="1"/>
</dbReference>
<dbReference type="SUPFAM" id="SSF46785">
    <property type="entry name" value="Winged helix' DNA-binding domain"/>
    <property type="match status" value="1"/>
</dbReference>
<gene>
    <name evidence="5" type="ORF">DdX_07939</name>
</gene>
<dbReference type="InterPro" id="IPR036388">
    <property type="entry name" value="WH-like_DNA-bd_sf"/>
</dbReference>
<evidence type="ECO:0000256" key="3">
    <source>
        <dbReference type="ARBA" id="ARBA00022790"/>
    </source>
</evidence>
<proteinExistence type="inferred from homology"/>
<dbReference type="GO" id="GO:0008180">
    <property type="term" value="C:COP9 signalosome"/>
    <property type="evidence" value="ECO:0007669"/>
    <property type="project" value="UniProtKB-KW"/>
</dbReference>
<keyword evidence="3" id="KW-0736">Signalosome</keyword>
<dbReference type="AlphaFoldDB" id="A0AAD4N7Z5"/>
<dbReference type="Proteomes" id="UP001201812">
    <property type="component" value="Unassembled WGS sequence"/>
</dbReference>
<dbReference type="InterPro" id="IPR040134">
    <property type="entry name" value="PSMD12/CSN4"/>
</dbReference>
<dbReference type="InterPro" id="IPR000717">
    <property type="entry name" value="PCI_dom"/>
</dbReference>
<dbReference type="PANTHER" id="PTHR10855:SF2">
    <property type="entry name" value="COP9 SIGNALOSOME COMPLEX SUBUNIT 4"/>
    <property type="match status" value="1"/>
</dbReference>
<evidence type="ECO:0000259" key="4">
    <source>
        <dbReference type="PROSITE" id="PS50250"/>
    </source>
</evidence>
<dbReference type="GO" id="GO:0005829">
    <property type="term" value="C:cytosol"/>
    <property type="evidence" value="ECO:0007669"/>
    <property type="project" value="TreeGrafter"/>
</dbReference>
<name>A0AAD4N7Z5_9BILA</name>
<dbReference type="InterPro" id="IPR036390">
    <property type="entry name" value="WH_DNA-bd_sf"/>
</dbReference>
<keyword evidence="6" id="KW-1185">Reference proteome</keyword>
<dbReference type="PROSITE" id="PS50250">
    <property type="entry name" value="PCI"/>
    <property type="match status" value="1"/>
</dbReference>